<dbReference type="EMBL" id="CACRXK020001681">
    <property type="protein sequence ID" value="CAB3990564.1"/>
    <property type="molecule type" value="Genomic_DNA"/>
</dbReference>
<dbReference type="Proteomes" id="UP001152795">
    <property type="component" value="Unassembled WGS sequence"/>
</dbReference>
<protein>
    <submittedName>
        <fullName evidence="1">Uncharacterized protein</fullName>
    </submittedName>
</protein>
<name>A0A7D9HTN1_PARCT</name>
<comment type="caution">
    <text evidence="1">The sequence shown here is derived from an EMBL/GenBank/DDBJ whole genome shotgun (WGS) entry which is preliminary data.</text>
</comment>
<keyword evidence="2" id="KW-1185">Reference proteome</keyword>
<reference evidence="1" key="1">
    <citation type="submission" date="2020-04" db="EMBL/GenBank/DDBJ databases">
        <authorList>
            <person name="Alioto T."/>
            <person name="Alioto T."/>
            <person name="Gomez Garrido J."/>
        </authorList>
    </citation>
    <scope>NUCLEOTIDE SEQUENCE</scope>
    <source>
        <strain evidence="1">A484AB</strain>
    </source>
</reference>
<evidence type="ECO:0000313" key="2">
    <source>
        <dbReference type="Proteomes" id="UP001152795"/>
    </source>
</evidence>
<evidence type="ECO:0000313" key="1">
    <source>
        <dbReference type="EMBL" id="CAB3990564.1"/>
    </source>
</evidence>
<gene>
    <name evidence="1" type="ORF">PACLA_8A012544</name>
</gene>
<sequence>MQIDVQPYVQHERHFYLRGFEMSSCFKGSQARVEYQLQPCLDHAELSIQPTWCRFLRGTPRDRIETGKRSMEVKEH</sequence>
<proteinExistence type="predicted"/>
<accession>A0A7D9HTN1</accession>
<dbReference type="AlphaFoldDB" id="A0A7D9HTN1"/>
<organism evidence="1 2">
    <name type="scientific">Paramuricea clavata</name>
    <name type="common">Red gorgonian</name>
    <name type="synonym">Violescent sea-whip</name>
    <dbReference type="NCBI Taxonomy" id="317549"/>
    <lineage>
        <taxon>Eukaryota</taxon>
        <taxon>Metazoa</taxon>
        <taxon>Cnidaria</taxon>
        <taxon>Anthozoa</taxon>
        <taxon>Octocorallia</taxon>
        <taxon>Malacalcyonacea</taxon>
        <taxon>Plexauridae</taxon>
        <taxon>Paramuricea</taxon>
    </lineage>
</organism>